<dbReference type="SUPFAM" id="SSF52047">
    <property type="entry name" value="RNI-like"/>
    <property type="match status" value="1"/>
</dbReference>
<evidence type="ECO:0008006" key="3">
    <source>
        <dbReference type="Google" id="ProtNLM"/>
    </source>
</evidence>
<reference evidence="1" key="1">
    <citation type="submission" date="2023-03" db="EMBL/GenBank/DDBJ databases">
        <title>Massive genome expansion in bonnet fungi (Mycena s.s.) driven by repeated elements and novel gene families across ecological guilds.</title>
        <authorList>
            <consortium name="Lawrence Berkeley National Laboratory"/>
            <person name="Harder C.B."/>
            <person name="Miyauchi S."/>
            <person name="Viragh M."/>
            <person name="Kuo A."/>
            <person name="Thoen E."/>
            <person name="Andreopoulos B."/>
            <person name="Lu D."/>
            <person name="Skrede I."/>
            <person name="Drula E."/>
            <person name="Henrissat B."/>
            <person name="Morin E."/>
            <person name="Kohler A."/>
            <person name="Barry K."/>
            <person name="LaButti K."/>
            <person name="Morin E."/>
            <person name="Salamov A."/>
            <person name="Lipzen A."/>
            <person name="Mereny Z."/>
            <person name="Hegedus B."/>
            <person name="Baldrian P."/>
            <person name="Stursova M."/>
            <person name="Weitz H."/>
            <person name="Taylor A."/>
            <person name="Grigoriev I.V."/>
            <person name="Nagy L.G."/>
            <person name="Martin F."/>
            <person name="Kauserud H."/>
        </authorList>
    </citation>
    <scope>NUCLEOTIDE SEQUENCE</scope>
    <source>
        <strain evidence="1">CBHHK200</strain>
    </source>
</reference>
<protein>
    <recommendedName>
        <fullName evidence="3">F-box domain-containing protein</fullName>
    </recommendedName>
</protein>
<name>A0AAD6SY45_9AGAR</name>
<dbReference type="Proteomes" id="UP001218188">
    <property type="component" value="Unassembled WGS sequence"/>
</dbReference>
<accession>A0AAD6SY45</accession>
<proteinExistence type="predicted"/>
<evidence type="ECO:0000313" key="2">
    <source>
        <dbReference type="Proteomes" id="UP001218188"/>
    </source>
</evidence>
<keyword evidence="2" id="KW-1185">Reference proteome</keyword>
<dbReference type="EMBL" id="JARJCM010000045">
    <property type="protein sequence ID" value="KAJ7036199.1"/>
    <property type="molecule type" value="Genomic_DNA"/>
</dbReference>
<organism evidence="1 2">
    <name type="scientific">Mycena alexandri</name>
    <dbReference type="NCBI Taxonomy" id="1745969"/>
    <lineage>
        <taxon>Eukaryota</taxon>
        <taxon>Fungi</taxon>
        <taxon>Dikarya</taxon>
        <taxon>Basidiomycota</taxon>
        <taxon>Agaricomycotina</taxon>
        <taxon>Agaricomycetes</taxon>
        <taxon>Agaricomycetidae</taxon>
        <taxon>Agaricales</taxon>
        <taxon>Marasmiineae</taxon>
        <taxon>Mycenaceae</taxon>
        <taxon>Mycena</taxon>
    </lineage>
</organism>
<dbReference type="AlphaFoldDB" id="A0AAD6SY45"/>
<gene>
    <name evidence="1" type="ORF">C8F04DRAFT_1258309</name>
</gene>
<comment type="caution">
    <text evidence="1">The sequence shown here is derived from an EMBL/GenBank/DDBJ whole genome shotgun (WGS) entry which is preliminary data.</text>
</comment>
<sequence length="449" mass="49333">MSAAIPDNVLCEIFIRTLPTPESFTASHLPRSTFMKPSAATSPLVLCSVCARWCDITISHRRLWAYLDSSSIPNPQLLHRWIERSATKIPLSLSLRPLSGAATPHHLHVLLSEIDRCQNLELFGVLMPTGLKRSLPTLQSLSVSLRECLHREATEGANWFLAALSHCPLLTRLHWDGPMVTTPLAQITYLSLHPLNRGYLVRTLPQLMNLVELHLSCPHTWKSFNTSPLDPCALPTVTTFGIQGHAGLLDFITLPALQHLVVVDCGPGDKLDNLLGRSNCHLKSIEIQSPSMNNIHDSFNHPAIAPSLGRLTTTSQDLTYGLPDPGADGLELLRTVDLSFRLDGVDPGEPSEAIAVFIHSRLPALTVLELDLGLLARHQLESRWVTTSQGGFTVTRPTHLCVEHEDWLGSNEGLELQALWAAGSEEGKQLFAVSWDVINGIIPLCEGES</sequence>
<evidence type="ECO:0000313" key="1">
    <source>
        <dbReference type="EMBL" id="KAJ7036199.1"/>
    </source>
</evidence>